<keyword evidence="2" id="KW-0812">Transmembrane</keyword>
<dbReference type="eggNOG" id="COG2836">
    <property type="taxonomic scope" value="Bacteria"/>
</dbReference>
<dbReference type="FunFam" id="3.30.70.100:FF:000001">
    <property type="entry name" value="ATPase copper transporting beta"/>
    <property type="match status" value="1"/>
</dbReference>
<feature type="transmembrane region" description="Helical" evidence="2">
    <location>
        <begin position="314"/>
        <end position="334"/>
    </location>
</feature>
<dbReference type="InterPro" id="IPR008972">
    <property type="entry name" value="Cupredoxin"/>
</dbReference>
<dbReference type="CDD" id="cd00371">
    <property type="entry name" value="HMA"/>
    <property type="match status" value="1"/>
</dbReference>
<dbReference type="eggNOG" id="COG4633">
    <property type="taxonomic scope" value="Bacteria"/>
</dbReference>
<feature type="transmembrane region" description="Helical" evidence="2">
    <location>
        <begin position="283"/>
        <end position="302"/>
    </location>
</feature>
<dbReference type="STRING" id="357809.Cphy_2119"/>
<dbReference type="PROSITE" id="PS50846">
    <property type="entry name" value="HMA_2"/>
    <property type="match status" value="1"/>
</dbReference>
<feature type="transmembrane region" description="Helical" evidence="2">
    <location>
        <begin position="125"/>
        <end position="147"/>
    </location>
</feature>
<gene>
    <name evidence="4" type="ordered locus">Cphy_2119</name>
</gene>
<dbReference type="AlphaFoldDB" id="A9KJ73"/>
<accession>A9KJ73</accession>
<feature type="domain" description="HMA" evidence="3">
    <location>
        <begin position="6"/>
        <end position="72"/>
    </location>
</feature>
<sequence>MEPSIKEKEFKIGGMTCVSCENRIESQLNQNLGIKKAEVSYSNGTAQISYDSDIITIKEIIQIIEDSGYEVIEDSSTQKNSTNNTNKLLGAAVIILALYTINKRFGLFELFNFFPQAEEGMGYGMLFIIGLLTSVHCVAMCGGINLSQCIPQATKQRGQDGKLTSLRPSLLYNLGRVISYTVIGGIVGALGSVISFSGSFKGIVQIVAGVFMVIMGLNMLNIFPWLRKLNPRMPKIFARKIKTEKNSNSPFYVGLLNGLMPCGPLQAMQLYALSTGNPLKGALSMLLFSLGTVPLMFGLGVLSSVLSQKFTKKVMTAGAVLVVVLGASMFHSGLSLSGFAASPFGQSANSNVAKIQDGVQIVNTTLNPGRYEPITVQAGIPVKWIITAENGSINGCNNRIYIREYGIEKKFEIGENVIEFTPEKAGTYRYSCWMGMIRSTITVLEEGETAPPSGEEVQEDYNDSYYDSNLFDDTVQEKEPAGYQIPVDNVVIAEKNGDKQTVEINVTESGFSPALIIMESAVETEWNIHAESLNEGNKTLLFPFYETIIPLDEGDNRLYVLPITDFDFSTIDYNFFGFVKVVDDIDDIDLDAIKEQVRGYETYKWNYNEIGYGGGGGASCH</sequence>
<dbReference type="HOGENOM" id="CLU_032635_2_0_9"/>
<keyword evidence="2" id="KW-1133">Transmembrane helix</keyword>
<dbReference type="InterPro" id="IPR017969">
    <property type="entry name" value="Heavy-metal-associated_CS"/>
</dbReference>
<dbReference type="Pfam" id="PF13386">
    <property type="entry name" value="DsbD_2"/>
    <property type="match status" value="1"/>
</dbReference>
<evidence type="ECO:0000256" key="2">
    <source>
        <dbReference type="SAM" id="Phobius"/>
    </source>
</evidence>
<feature type="transmembrane region" description="Helical" evidence="2">
    <location>
        <begin position="88"/>
        <end position="105"/>
    </location>
</feature>
<dbReference type="Proteomes" id="UP000000370">
    <property type="component" value="Chromosome"/>
</dbReference>
<keyword evidence="2" id="KW-0472">Membrane</keyword>
<evidence type="ECO:0000259" key="3">
    <source>
        <dbReference type="PROSITE" id="PS50846"/>
    </source>
</evidence>
<dbReference type="SUPFAM" id="SSF55008">
    <property type="entry name" value="HMA, heavy metal-associated domain"/>
    <property type="match status" value="1"/>
</dbReference>
<proteinExistence type="predicted"/>
<dbReference type="GO" id="GO:0046872">
    <property type="term" value="F:metal ion binding"/>
    <property type="evidence" value="ECO:0007669"/>
    <property type="project" value="UniProtKB-KW"/>
</dbReference>
<dbReference type="RefSeq" id="WP_012200139.1">
    <property type="nucleotide sequence ID" value="NC_010001.1"/>
</dbReference>
<keyword evidence="1" id="KW-0479">Metal-binding</keyword>
<dbReference type="InterPro" id="IPR036163">
    <property type="entry name" value="HMA_dom_sf"/>
</dbReference>
<name>A9KJ73_LACP7</name>
<dbReference type="Pfam" id="PF00403">
    <property type="entry name" value="HMA"/>
    <property type="match status" value="1"/>
</dbReference>
<dbReference type="eggNOG" id="COG2608">
    <property type="taxonomic scope" value="Bacteria"/>
</dbReference>
<dbReference type="EMBL" id="CP000885">
    <property type="protein sequence ID" value="ABX42485.1"/>
    <property type="molecule type" value="Genomic_DNA"/>
</dbReference>
<keyword evidence="5" id="KW-1185">Reference proteome</keyword>
<dbReference type="KEGG" id="cpy:Cphy_2119"/>
<feature type="transmembrane region" description="Helical" evidence="2">
    <location>
        <begin position="177"/>
        <end position="197"/>
    </location>
</feature>
<dbReference type="Gene3D" id="2.60.40.420">
    <property type="entry name" value="Cupredoxins - blue copper proteins"/>
    <property type="match status" value="2"/>
</dbReference>
<protein>
    <submittedName>
        <fullName evidence="4">Heavy metal transport/detoxification protein</fullName>
    </submittedName>
</protein>
<evidence type="ECO:0000313" key="4">
    <source>
        <dbReference type="EMBL" id="ABX42485.1"/>
    </source>
</evidence>
<dbReference type="InterPro" id="IPR039447">
    <property type="entry name" value="UreH-like_TM_dom"/>
</dbReference>
<dbReference type="SUPFAM" id="SSF49503">
    <property type="entry name" value="Cupredoxins"/>
    <property type="match status" value="1"/>
</dbReference>
<organism evidence="4 5">
    <name type="scientific">Lachnoclostridium phytofermentans (strain ATCC 700394 / DSM 18823 / ISDg)</name>
    <name type="common">Clostridium phytofermentans</name>
    <dbReference type="NCBI Taxonomy" id="357809"/>
    <lineage>
        <taxon>Bacteria</taxon>
        <taxon>Bacillati</taxon>
        <taxon>Bacillota</taxon>
        <taxon>Clostridia</taxon>
        <taxon>Lachnospirales</taxon>
        <taxon>Lachnospiraceae</taxon>
    </lineage>
</organism>
<evidence type="ECO:0000256" key="1">
    <source>
        <dbReference type="ARBA" id="ARBA00022723"/>
    </source>
</evidence>
<dbReference type="PANTHER" id="PTHR42208">
    <property type="entry name" value="HEAVY METAL TRANSPORTER-RELATED"/>
    <property type="match status" value="1"/>
</dbReference>
<feature type="transmembrane region" description="Helical" evidence="2">
    <location>
        <begin position="203"/>
        <end position="226"/>
    </location>
</feature>
<reference evidence="5" key="1">
    <citation type="submission" date="2007-11" db="EMBL/GenBank/DDBJ databases">
        <title>Complete genome sequence of Clostridium phytofermentans ISDg.</title>
        <authorList>
            <person name="Leschine S.B."/>
            <person name="Warnick T.A."/>
            <person name="Blanchard J.L."/>
            <person name="Schnell D.J."/>
            <person name="Petit E.L."/>
            <person name="LaTouf W.G."/>
            <person name="Copeland A."/>
            <person name="Lucas S."/>
            <person name="Lapidus A."/>
            <person name="Barry K."/>
            <person name="Glavina del Rio T."/>
            <person name="Dalin E."/>
            <person name="Tice H."/>
            <person name="Pitluck S."/>
            <person name="Kiss H."/>
            <person name="Brettin T."/>
            <person name="Bruce D."/>
            <person name="Detter J.C."/>
            <person name="Han C."/>
            <person name="Kuske C."/>
            <person name="Schmutz J."/>
            <person name="Larimer F."/>
            <person name="Land M."/>
            <person name="Hauser L."/>
            <person name="Kyrpides N."/>
            <person name="Kim E.A."/>
            <person name="Richardson P."/>
        </authorList>
    </citation>
    <scope>NUCLEOTIDE SEQUENCE [LARGE SCALE GENOMIC DNA]</scope>
    <source>
        <strain evidence="5">ATCC 700394 / DSM 18823 / ISDg</strain>
    </source>
</reference>
<evidence type="ECO:0000313" key="5">
    <source>
        <dbReference type="Proteomes" id="UP000000370"/>
    </source>
</evidence>
<dbReference type="PROSITE" id="PS01047">
    <property type="entry name" value="HMA_1"/>
    <property type="match status" value="1"/>
</dbReference>
<dbReference type="Gene3D" id="3.30.70.100">
    <property type="match status" value="1"/>
</dbReference>
<dbReference type="InterPro" id="IPR006121">
    <property type="entry name" value="HMA_dom"/>
</dbReference>
<dbReference type="PANTHER" id="PTHR42208:SF1">
    <property type="entry name" value="HEAVY METAL TRANSPORTER"/>
    <property type="match status" value="1"/>
</dbReference>
<feature type="transmembrane region" description="Helical" evidence="2">
    <location>
        <begin position="249"/>
        <end position="271"/>
    </location>
</feature>